<reference evidence="1 2" key="2">
    <citation type="journal article" date="2022" name="Mol. Ecol. Resour.">
        <title>The genomes of chicory, endive, great burdock and yacon provide insights into Asteraceae paleo-polyploidization history and plant inulin production.</title>
        <authorList>
            <person name="Fan W."/>
            <person name="Wang S."/>
            <person name="Wang H."/>
            <person name="Wang A."/>
            <person name="Jiang F."/>
            <person name="Liu H."/>
            <person name="Zhao H."/>
            <person name="Xu D."/>
            <person name="Zhang Y."/>
        </authorList>
    </citation>
    <scope>NUCLEOTIDE SEQUENCE [LARGE SCALE GENOMIC DNA]</scope>
    <source>
        <strain evidence="2">cv. Yunnan</strain>
        <tissue evidence="1">Leaves</tissue>
    </source>
</reference>
<keyword evidence="2" id="KW-1185">Reference proteome</keyword>
<protein>
    <submittedName>
        <fullName evidence="1">Uncharacterized protein</fullName>
    </submittedName>
</protein>
<comment type="caution">
    <text evidence="1">The sequence shown here is derived from an EMBL/GenBank/DDBJ whole genome shotgun (WGS) entry which is preliminary data.</text>
</comment>
<gene>
    <name evidence="1" type="ORF">L1987_36491</name>
</gene>
<dbReference type="EMBL" id="CM042029">
    <property type="protein sequence ID" value="KAI3793868.1"/>
    <property type="molecule type" value="Genomic_DNA"/>
</dbReference>
<evidence type="ECO:0000313" key="1">
    <source>
        <dbReference type="EMBL" id="KAI3793868.1"/>
    </source>
</evidence>
<reference evidence="2" key="1">
    <citation type="journal article" date="2022" name="Mol. Ecol. Resour.">
        <title>The genomes of chicory, endive, great burdock and yacon provide insights into Asteraceae palaeo-polyploidization history and plant inulin production.</title>
        <authorList>
            <person name="Fan W."/>
            <person name="Wang S."/>
            <person name="Wang H."/>
            <person name="Wang A."/>
            <person name="Jiang F."/>
            <person name="Liu H."/>
            <person name="Zhao H."/>
            <person name="Xu D."/>
            <person name="Zhang Y."/>
        </authorList>
    </citation>
    <scope>NUCLEOTIDE SEQUENCE [LARGE SCALE GENOMIC DNA]</scope>
    <source>
        <strain evidence="2">cv. Yunnan</strain>
    </source>
</reference>
<accession>A0ACB9HDB5</accession>
<name>A0ACB9HDB5_9ASTR</name>
<proteinExistence type="predicted"/>
<organism evidence="1 2">
    <name type="scientific">Smallanthus sonchifolius</name>
    <dbReference type="NCBI Taxonomy" id="185202"/>
    <lineage>
        <taxon>Eukaryota</taxon>
        <taxon>Viridiplantae</taxon>
        <taxon>Streptophyta</taxon>
        <taxon>Embryophyta</taxon>
        <taxon>Tracheophyta</taxon>
        <taxon>Spermatophyta</taxon>
        <taxon>Magnoliopsida</taxon>
        <taxon>eudicotyledons</taxon>
        <taxon>Gunneridae</taxon>
        <taxon>Pentapetalae</taxon>
        <taxon>asterids</taxon>
        <taxon>campanulids</taxon>
        <taxon>Asterales</taxon>
        <taxon>Asteraceae</taxon>
        <taxon>Asteroideae</taxon>
        <taxon>Heliantheae alliance</taxon>
        <taxon>Millerieae</taxon>
        <taxon>Smallanthus</taxon>
    </lineage>
</organism>
<evidence type="ECO:0000313" key="2">
    <source>
        <dbReference type="Proteomes" id="UP001056120"/>
    </source>
</evidence>
<sequence length="200" mass="22388">MQALLQHGSVIRLPSSFDFFKKAQPSKKKRSKKNQRKQLNATFNTENEEGSGASAMQVEEETLNGLVSAVTKLTTYDSTPSAIGFGRRHTRGLTLVPLVLKSYKSRHQHLMDKHNFPSSFAFFKKAQPSKKERSKKNQRNATFNTENEEGSGASSMQVEEETLNGIVSAVSKLTTSDSWLLSLVLFSVKQRNEVLYNTLS</sequence>
<dbReference type="Proteomes" id="UP001056120">
    <property type="component" value="Linkage Group LG12"/>
</dbReference>